<dbReference type="GO" id="GO:0016829">
    <property type="term" value="F:lyase activity"/>
    <property type="evidence" value="ECO:0007669"/>
    <property type="project" value="UniProtKB-KW"/>
</dbReference>
<evidence type="ECO:0000256" key="4">
    <source>
        <dbReference type="SAM" id="SignalP"/>
    </source>
</evidence>
<feature type="chain" id="PRO_5045999890" evidence="4">
    <location>
        <begin position="22"/>
        <end position="788"/>
    </location>
</feature>
<dbReference type="Gene3D" id="2.60.120.200">
    <property type="match status" value="1"/>
</dbReference>
<comment type="similarity">
    <text evidence="2">Belongs to the polysaccharide lyase 1 family.</text>
</comment>
<dbReference type="SUPFAM" id="SSF51126">
    <property type="entry name" value="Pectin lyase-like"/>
    <property type="match status" value="1"/>
</dbReference>
<protein>
    <submittedName>
        <fullName evidence="6">Pectate lyase</fullName>
    </submittedName>
</protein>
<feature type="region of interest" description="Disordered" evidence="3">
    <location>
        <begin position="551"/>
        <end position="590"/>
    </location>
</feature>
<keyword evidence="1 2" id="KW-0456">Lyase</keyword>
<dbReference type="RefSeq" id="WP_310325574.1">
    <property type="nucleotide sequence ID" value="NZ_JAVDXV010000002.1"/>
</dbReference>
<evidence type="ECO:0000313" key="6">
    <source>
        <dbReference type="EMBL" id="MDR7331835.1"/>
    </source>
</evidence>
<evidence type="ECO:0000256" key="3">
    <source>
        <dbReference type="SAM" id="MobiDB-lite"/>
    </source>
</evidence>
<dbReference type="Pfam" id="PF00544">
    <property type="entry name" value="Pectate_lyase_4"/>
    <property type="match status" value="2"/>
</dbReference>
<dbReference type="Gene3D" id="2.160.20.10">
    <property type="entry name" value="Single-stranded right-handed beta-helix, Pectin lyase-like"/>
    <property type="match status" value="1"/>
</dbReference>
<keyword evidence="2" id="KW-0119">Carbohydrate metabolism</keyword>
<feature type="domain" description="Pectate lyase" evidence="5">
    <location>
        <begin position="164"/>
        <end position="456"/>
    </location>
</feature>
<comment type="caution">
    <text evidence="6">The sequence shown here is derived from an EMBL/GenBank/DDBJ whole genome shotgun (WGS) entry which is preliminary data.</text>
</comment>
<name>A0ABU2A4A2_9BURK</name>
<reference evidence="6 7" key="1">
    <citation type="submission" date="2023-07" db="EMBL/GenBank/DDBJ databases">
        <title>Sorghum-associated microbial communities from plants grown in Nebraska, USA.</title>
        <authorList>
            <person name="Schachtman D."/>
        </authorList>
    </citation>
    <scope>NUCLEOTIDE SEQUENCE [LARGE SCALE GENOMIC DNA]</scope>
    <source>
        <strain evidence="6 7">BE316</strain>
    </source>
</reference>
<keyword evidence="4" id="KW-0732">Signal</keyword>
<dbReference type="InterPro" id="IPR012334">
    <property type="entry name" value="Pectin_lyas_fold"/>
</dbReference>
<feature type="signal peptide" evidence="4">
    <location>
        <begin position="1"/>
        <end position="21"/>
    </location>
</feature>
<dbReference type="PANTHER" id="PTHR31683:SF18">
    <property type="entry name" value="PECTATE LYASE 21-RELATED"/>
    <property type="match status" value="1"/>
</dbReference>
<evidence type="ECO:0000256" key="2">
    <source>
        <dbReference type="RuleBase" id="RU361173"/>
    </source>
</evidence>
<keyword evidence="2" id="KW-0964">Secreted</keyword>
<dbReference type="PROSITE" id="PS51257">
    <property type="entry name" value="PROKAR_LIPOPROTEIN"/>
    <property type="match status" value="1"/>
</dbReference>
<feature type="region of interest" description="Disordered" evidence="3">
    <location>
        <begin position="50"/>
        <end position="72"/>
    </location>
</feature>
<accession>A0ABU2A4A2</accession>
<feature type="compositionally biased region" description="Pro residues" evidence="3">
    <location>
        <begin position="551"/>
        <end position="589"/>
    </location>
</feature>
<dbReference type="SMART" id="SM00656">
    <property type="entry name" value="Amb_all"/>
    <property type="match status" value="1"/>
</dbReference>
<dbReference type="EMBL" id="JAVDXV010000002">
    <property type="protein sequence ID" value="MDR7331835.1"/>
    <property type="molecule type" value="Genomic_DNA"/>
</dbReference>
<keyword evidence="2" id="KW-0624">Polysaccharide degradation</keyword>
<evidence type="ECO:0000259" key="5">
    <source>
        <dbReference type="SMART" id="SM00656"/>
    </source>
</evidence>
<dbReference type="PANTHER" id="PTHR31683">
    <property type="entry name" value="PECTATE LYASE 18-RELATED"/>
    <property type="match status" value="1"/>
</dbReference>
<dbReference type="Proteomes" id="UP001180825">
    <property type="component" value="Unassembled WGS sequence"/>
</dbReference>
<gene>
    <name evidence="6" type="ORF">J2X21_000961</name>
</gene>
<dbReference type="InterPro" id="IPR002022">
    <property type="entry name" value="Pec_lyase"/>
</dbReference>
<evidence type="ECO:0000313" key="7">
    <source>
        <dbReference type="Proteomes" id="UP001180825"/>
    </source>
</evidence>
<evidence type="ECO:0000256" key="1">
    <source>
        <dbReference type="ARBA" id="ARBA00023239"/>
    </source>
</evidence>
<comment type="subcellular location">
    <subcellularLocation>
        <location evidence="2">Secreted</location>
    </subcellularLocation>
</comment>
<sequence length="788" mass="82687">MTSRKPTRGLLASSISLGLLAACGGGQNGTPGFATPQQSSDQATAARLDAASSDSATSRTLAARDPRPIAPAPVPVIDAVSLTDTSAPLLFDIGTRTYAAPTTISGLHNPSNYRAAPRLPAWQFATSDPTNGVLTFERETAPDIGWHGQSRKGKVLVTGGSSARADRVYTVFNKEQLLAALREGKNEPKIIRIVGHIDFRWRDNNTVFEEYTGFLDQKNGGSFSIPSNTTLVGINDSNGRPARITGTQILIGIEAAQAAGGSPEDDFKKWVAAGKDPEAFPTWTRNIILRNLALDTPWDVNPEDSGNAYMDGIAITRGQQIWIDHVTISDGDTPDSLASDTRHDGALDIIRGSDYVTVSHSVFTKHHKTTLVGNGDSGRAWSDAGRLHVTMTGNWWDHPYSRLPLVRFGQLHLYNNLVSGSTTTDDADKKFASGLDVRYQSDVISENNFYEFTGLKPREVCGKLAGGKDAISFRSSGHRFISDKGDDGKPMTGVIDVQLQGCEGLPVKQNWVPPYAYTLRTADATRAAVQQSAGAGRLGLYAVAGPVPAPLPSSPAPSPAPTPPAPAPTPTPPPPPPAPAPTPNPPPLIPGTACTVTLPCSTGSGEQVMSPLVTAVVPAASYVQETGTYTLSGAGSVASGTSYSFSTKYTALVGDFTFTARIASQGGTGSGGRAGVVAMEGLTGTPAYAWTARYASTGEIRAAVNANNKSNLTGFDSSTPPVWVRIRRVGTSVYQAASTDGVTWSEKTPANLVSSASTLYVGLALSSGSNSTVVTAKFDNVTIVGGGR</sequence>
<dbReference type="InterPro" id="IPR045032">
    <property type="entry name" value="PEL"/>
</dbReference>
<dbReference type="InterPro" id="IPR011050">
    <property type="entry name" value="Pectin_lyase_fold/virulence"/>
</dbReference>
<feature type="compositionally biased region" description="Low complexity" evidence="3">
    <location>
        <begin position="50"/>
        <end position="61"/>
    </location>
</feature>
<keyword evidence="7" id="KW-1185">Reference proteome</keyword>
<organism evidence="6 7">
    <name type="scientific">Roseateles asaccharophilus</name>
    <dbReference type="NCBI Taxonomy" id="582607"/>
    <lineage>
        <taxon>Bacteria</taxon>
        <taxon>Pseudomonadati</taxon>
        <taxon>Pseudomonadota</taxon>
        <taxon>Betaproteobacteria</taxon>
        <taxon>Burkholderiales</taxon>
        <taxon>Sphaerotilaceae</taxon>
        <taxon>Roseateles</taxon>
    </lineage>
</organism>
<proteinExistence type="inferred from homology"/>